<organism evidence="1">
    <name type="scientific">Nothobranchius kadleci</name>
    <name type="common">African annual killifish</name>
    <dbReference type="NCBI Taxonomy" id="1051664"/>
    <lineage>
        <taxon>Eukaryota</taxon>
        <taxon>Metazoa</taxon>
        <taxon>Chordata</taxon>
        <taxon>Craniata</taxon>
        <taxon>Vertebrata</taxon>
        <taxon>Euteleostomi</taxon>
        <taxon>Actinopterygii</taxon>
        <taxon>Neopterygii</taxon>
        <taxon>Teleostei</taxon>
        <taxon>Neoteleostei</taxon>
        <taxon>Acanthomorphata</taxon>
        <taxon>Ovalentaria</taxon>
        <taxon>Atherinomorphae</taxon>
        <taxon>Cyprinodontiformes</taxon>
        <taxon>Nothobranchiidae</taxon>
        <taxon>Nothobranchius</taxon>
    </lineage>
</organism>
<feature type="non-terminal residue" evidence="1">
    <location>
        <position position="37"/>
    </location>
</feature>
<name>A0A1A8CZV7_NOTKA</name>
<evidence type="ECO:0000313" key="1">
    <source>
        <dbReference type="EMBL" id="SBP84558.1"/>
    </source>
</evidence>
<dbReference type="EMBL" id="HADZ01020617">
    <property type="protein sequence ID" value="SBP84558.1"/>
    <property type="molecule type" value="Transcribed_RNA"/>
</dbReference>
<sequence>METGSDPNICYSTGADPNGLVPTQIQDQVHFLNHTPA</sequence>
<reference evidence="1" key="1">
    <citation type="submission" date="2016-05" db="EMBL/GenBank/DDBJ databases">
        <authorList>
            <person name="Lavstsen T."/>
            <person name="Jespersen J.S."/>
        </authorList>
    </citation>
    <scope>NUCLEOTIDE SEQUENCE</scope>
    <source>
        <tissue evidence="1">Brain</tissue>
    </source>
</reference>
<gene>
    <name evidence="1" type="primary">AIM1L</name>
</gene>
<reference evidence="1" key="2">
    <citation type="submission" date="2016-06" db="EMBL/GenBank/DDBJ databases">
        <title>The genome of a short-lived fish provides insights into sex chromosome evolution and the genetic control of aging.</title>
        <authorList>
            <person name="Reichwald K."/>
            <person name="Felder M."/>
            <person name="Petzold A."/>
            <person name="Koch P."/>
            <person name="Groth M."/>
            <person name="Platzer M."/>
        </authorList>
    </citation>
    <scope>NUCLEOTIDE SEQUENCE</scope>
    <source>
        <tissue evidence="1">Brain</tissue>
    </source>
</reference>
<accession>A0A1A8CZV7</accession>
<proteinExistence type="predicted"/>
<dbReference type="AlphaFoldDB" id="A0A1A8CZV7"/>
<protein>
    <submittedName>
        <fullName evidence="1">Absent in melanoma 1-like</fullName>
    </submittedName>
</protein>